<accession>A0A2V3W8N8</accession>
<keyword evidence="1" id="KW-0813">Transport</keyword>
<feature type="signal peptide" evidence="9">
    <location>
        <begin position="1"/>
        <end position="17"/>
    </location>
</feature>
<dbReference type="EMBL" id="QJJQ01000002">
    <property type="protein sequence ID" value="PXW89524.1"/>
    <property type="molecule type" value="Genomic_DNA"/>
</dbReference>
<feature type="binding site" description="covalent" evidence="6">
    <location>
        <position position="60"/>
    </location>
    <ligand>
        <name>heme c</name>
        <dbReference type="ChEBI" id="CHEBI:61717"/>
    </ligand>
</feature>
<dbReference type="GO" id="GO:0009055">
    <property type="term" value="F:electron transfer activity"/>
    <property type="evidence" value="ECO:0007669"/>
    <property type="project" value="InterPro"/>
</dbReference>
<keyword evidence="5 7" id="KW-0408">Iron</keyword>
<dbReference type="GO" id="GO:0016020">
    <property type="term" value="C:membrane"/>
    <property type="evidence" value="ECO:0007669"/>
    <property type="project" value="InterPro"/>
</dbReference>
<evidence type="ECO:0000256" key="6">
    <source>
        <dbReference type="PIRSR" id="PIRSR000025-1"/>
    </source>
</evidence>
<feature type="binding site" description="axial binding residue" evidence="7">
    <location>
        <position position="64"/>
    </location>
    <ligand>
        <name>heme c</name>
        <dbReference type="ChEBI" id="CHEBI:61717"/>
    </ligand>
    <ligandPart>
        <name>Fe</name>
        <dbReference type="ChEBI" id="CHEBI:18248"/>
    </ligandPart>
</feature>
<keyword evidence="12" id="KW-1185">Reference proteome</keyword>
<proteinExistence type="predicted"/>
<gene>
    <name evidence="11" type="ORF">DFR56_102302</name>
</gene>
<keyword evidence="3 7" id="KW-0479">Metal-binding</keyword>
<evidence type="ECO:0000256" key="2">
    <source>
        <dbReference type="ARBA" id="ARBA00022617"/>
    </source>
</evidence>
<dbReference type="GO" id="GO:0005506">
    <property type="term" value="F:iron ion binding"/>
    <property type="evidence" value="ECO:0007669"/>
    <property type="project" value="InterPro"/>
</dbReference>
<evidence type="ECO:0000313" key="11">
    <source>
        <dbReference type="EMBL" id="PXW89524.1"/>
    </source>
</evidence>
<dbReference type="InterPro" id="IPR009056">
    <property type="entry name" value="Cyt_c-like_dom"/>
</dbReference>
<dbReference type="PIRSF" id="PIRSF000025">
    <property type="entry name" value="Cytc_Bsub_c550"/>
    <property type="match status" value="1"/>
</dbReference>
<dbReference type="PROSITE" id="PS51007">
    <property type="entry name" value="CYTC"/>
    <property type="match status" value="1"/>
</dbReference>
<feature type="compositionally biased region" description="Acidic residues" evidence="8">
    <location>
        <begin position="33"/>
        <end position="42"/>
    </location>
</feature>
<feature type="domain" description="Cytochrome c" evidence="10">
    <location>
        <begin position="47"/>
        <end position="120"/>
    </location>
</feature>
<dbReference type="Proteomes" id="UP000247978">
    <property type="component" value="Unassembled WGS sequence"/>
</dbReference>
<dbReference type="NCBIfam" id="NF045774">
    <property type="entry name" value="cytochro_C551"/>
    <property type="match status" value="1"/>
</dbReference>
<dbReference type="SUPFAM" id="SSF46626">
    <property type="entry name" value="Cytochrome c"/>
    <property type="match status" value="1"/>
</dbReference>
<comment type="PTM">
    <text evidence="6">Binds 1 heme c group covalently per subunit.</text>
</comment>
<evidence type="ECO:0000259" key="10">
    <source>
        <dbReference type="PROSITE" id="PS51007"/>
    </source>
</evidence>
<evidence type="ECO:0000256" key="7">
    <source>
        <dbReference type="PIRSR" id="PIRSR000025-2"/>
    </source>
</evidence>
<organism evidence="11 12">
    <name type="scientific">Pseudogracilibacillus auburnensis</name>
    <dbReference type="NCBI Taxonomy" id="1494959"/>
    <lineage>
        <taxon>Bacteria</taxon>
        <taxon>Bacillati</taxon>
        <taxon>Bacillota</taxon>
        <taxon>Bacilli</taxon>
        <taxon>Bacillales</taxon>
        <taxon>Bacillaceae</taxon>
        <taxon>Pseudogracilibacillus</taxon>
    </lineage>
</organism>
<evidence type="ECO:0000256" key="8">
    <source>
        <dbReference type="SAM" id="MobiDB-lite"/>
    </source>
</evidence>
<dbReference type="OrthoDB" id="7933886at2"/>
<evidence type="ECO:0000256" key="3">
    <source>
        <dbReference type="ARBA" id="ARBA00022723"/>
    </source>
</evidence>
<evidence type="ECO:0000256" key="9">
    <source>
        <dbReference type="SAM" id="SignalP"/>
    </source>
</evidence>
<dbReference type="PANTHER" id="PTHR37823">
    <property type="entry name" value="CYTOCHROME C-553-LIKE"/>
    <property type="match status" value="1"/>
</dbReference>
<evidence type="ECO:0000313" key="12">
    <source>
        <dbReference type="Proteomes" id="UP000247978"/>
    </source>
</evidence>
<dbReference type="InterPro" id="IPR054782">
    <property type="entry name" value="Cytochro_C551"/>
</dbReference>
<dbReference type="InterPro" id="IPR012218">
    <property type="entry name" value="Cyt_c_BACSU-c550-type"/>
</dbReference>
<sequence length="120" mass="11968">MKKWLMAVLFGTMLVLAACGGGGATNEDKSEPADEGTEEPAEDGGAVDTAAAEDAYKASCASCHGQDLSGGAGPSLEKVGADRTAADIEEIIANGQGSMPGGLLSGDDATAVAEWLAEHK</sequence>
<dbReference type="PROSITE" id="PS51257">
    <property type="entry name" value="PROKAR_LIPOPROTEIN"/>
    <property type="match status" value="1"/>
</dbReference>
<evidence type="ECO:0000256" key="1">
    <source>
        <dbReference type="ARBA" id="ARBA00022448"/>
    </source>
</evidence>
<evidence type="ECO:0000256" key="5">
    <source>
        <dbReference type="ARBA" id="ARBA00023004"/>
    </source>
</evidence>
<dbReference type="Gene3D" id="1.10.760.10">
    <property type="entry name" value="Cytochrome c-like domain"/>
    <property type="match status" value="1"/>
</dbReference>
<feature type="region of interest" description="Disordered" evidence="8">
    <location>
        <begin position="21"/>
        <end position="50"/>
    </location>
</feature>
<dbReference type="PANTHER" id="PTHR37823:SF4">
    <property type="entry name" value="MENAQUINOL-CYTOCHROME C REDUCTASE CYTOCHROME B_C SUBUNIT"/>
    <property type="match status" value="1"/>
</dbReference>
<keyword evidence="2 6" id="KW-0349">Heme</keyword>
<protein>
    <submittedName>
        <fullName evidence="11">Cytochrome c551</fullName>
    </submittedName>
</protein>
<feature type="binding site" description="covalent" evidence="6">
    <location>
        <position position="63"/>
    </location>
    <ligand>
        <name>heme c</name>
        <dbReference type="ChEBI" id="CHEBI:61717"/>
    </ligand>
</feature>
<dbReference type="AlphaFoldDB" id="A0A2V3W8N8"/>
<dbReference type="GO" id="GO:0020037">
    <property type="term" value="F:heme binding"/>
    <property type="evidence" value="ECO:0007669"/>
    <property type="project" value="InterPro"/>
</dbReference>
<comment type="caution">
    <text evidence="11">The sequence shown here is derived from an EMBL/GenBank/DDBJ whole genome shotgun (WGS) entry which is preliminary data.</text>
</comment>
<evidence type="ECO:0000256" key="4">
    <source>
        <dbReference type="ARBA" id="ARBA00022982"/>
    </source>
</evidence>
<reference evidence="11 12" key="1">
    <citation type="submission" date="2018-05" db="EMBL/GenBank/DDBJ databases">
        <title>Genomic Encyclopedia of Type Strains, Phase IV (KMG-IV): sequencing the most valuable type-strain genomes for metagenomic binning, comparative biology and taxonomic classification.</title>
        <authorList>
            <person name="Goeker M."/>
        </authorList>
    </citation>
    <scope>NUCLEOTIDE SEQUENCE [LARGE SCALE GENOMIC DNA]</scope>
    <source>
        <strain evidence="11 12">DSM 28556</strain>
    </source>
</reference>
<name>A0A2V3W8N8_9BACI</name>
<dbReference type="InterPro" id="IPR051811">
    <property type="entry name" value="Cytochrome_c550/c551-like"/>
</dbReference>
<feature type="chain" id="PRO_5039537408" evidence="9">
    <location>
        <begin position="18"/>
        <end position="120"/>
    </location>
</feature>
<dbReference type="Pfam" id="PF13442">
    <property type="entry name" value="Cytochrome_CBB3"/>
    <property type="match status" value="1"/>
</dbReference>
<dbReference type="InterPro" id="IPR036909">
    <property type="entry name" value="Cyt_c-like_dom_sf"/>
</dbReference>
<keyword evidence="4" id="KW-0249">Electron transport</keyword>
<feature type="binding site" description="axial binding residue" evidence="7">
    <location>
        <position position="99"/>
    </location>
    <ligand>
        <name>heme c</name>
        <dbReference type="ChEBI" id="CHEBI:61717"/>
    </ligand>
    <ligandPart>
        <name>Fe</name>
        <dbReference type="ChEBI" id="CHEBI:18248"/>
    </ligandPart>
</feature>
<dbReference type="RefSeq" id="WP_110394238.1">
    <property type="nucleotide sequence ID" value="NZ_JADIJL010000001.1"/>
</dbReference>
<keyword evidence="9" id="KW-0732">Signal</keyword>